<feature type="domain" description="Cyclic nucleotide-binding" evidence="8">
    <location>
        <begin position="554"/>
        <end position="647"/>
    </location>
</feature>
<evidence type="ECO:0000256" key="2">
    <source>
        <dbReference type="ARBA" id="ARBA00022741"/>
    </source>
</evidence>
<gene>
    <name evidence="9" type="ORF">AB1Y20_006347</name>
</gene>
<dbReference type="Proteomes" id="UP001515480">
    <property type="component" value="Unassembled WGS sequence"/>
</dbReference>
<dbReference type="InterPro" id="IPR008271">
    <property type="entry name" value="Ser/Thr_kinase_AS"/>
</dbReference>
<evidence type="ECO:0000256" key="4">
    <source>
        <dbReference type="ARBA" id="ARBA00022992"/>
    </source>
</evidence>
<evidence type="ECO:0000313" key="9">
    <source>
        <dbReference type="EMBL" id="KAL1511553.1"/>
    </source>
</evidence>
<evidence type="ECO:0000256" key="1">
    <source>
        <dbReference type="ARBA" id="ARBA00022535"/>
    </source>
</evidence>
<dbReference type="PROSITE" id="PS50011">
    <property type="entry name" value="PROTEIN_KINASE_DOM"/>
    <property type="match status" value="1"/>
</dbReference>
<dbReference type="Gene3D" id="1.10.510.10">
    <property type="entry name" value="Transferase(Phosphotransferase) domain 1"/>
    <property type="match status" value="1"/>
</dbReference>
<feature type="domain" description="Cyclic nucleotide-binding" evidence="8">
    <location>
        <begin position="445"/>
        <end position="529"/>
    </location>
</feature>
<dbReference type="InterPro" id="IPR018490">
    <property type="entry name" value="cNMP-bd_dom_sf"/>
</dbReference>
<dbReference type="Gene3D" id="3.30.200.20">
    <property type="entry name" value="Phosphorylase Kinase, domain 1"/>
    <property type="match status" value="1"/>
</dbReference>
<protein>
    <recommendedName>
        <fullName evidence="11">cGMP-dependent protein kinase</fullName>
    </recommendedName>
</protein>
<dbReference type="PROSITE" id="PS50042">
    <property type="entry name" value="CNMP_BINDING_3"/>
    <property type="match status" value="2"/>
</dbReference>
<dbReference type="InterPro" id="IPR011009">
    <property type="entry name" value="Kinase-like_dom_sf"/>
</dbReference>
<dbReference type="GO" id="GO:0005524">
    <property type="term" value="F:ATP binding"/>
    <property type="evidence" value="ECO:0007669"/>
    <property type="project" value="UniProtKB-UniRule"/>
</dbReference>
<feature type="region of interest" description="Disordered" evidence="6">
    <location>
        <begin position="653"/>
        <end position="682"/>
    </location>
</feature>
<evidence type="ECO:0000313" key="10">
    <source>
        <dbReference type="Proteomes" id="UP001515480"/>
    </source>
</evidence>
<keyword evidence="1" id="KW-0140">cGMP</keyword>
<evidence type="ECO:0000256" key="3">
    <source>
        <dbReference type="ARBA" id="ARBA00022840"/>
    </source>
</evidence>
<dbReference type="CDD" id="cd05117">
    <property type="entry name" value="STKc_CAMK"/>
    <property type="match status" value="1"/>
</dbReference>
<dbReference type="EMBL" id="JBGBPQ010000014">
    <property type="protein sequence ID" value="KAL1511553.1"/>
    <property type="molecule type" value="Genomic_DNA"/>
</dbReference>
<dbReference type="Pfam" id="PF00069">
    <property type="entry name" value="Pkinase"/>
    <property type="match status" value="1"/>
</dbReference>
<proteinExistence type="predicted"/>
<sequence>MRSARAALSRLATRPPPPRARPYTRLPPRAPPAPRPRASWTRCLAPAAAFASLCVAAPSEAKARSFPRVEEDYELDTACVLGEGAFGVVYKGRCRKTGKEVAIKRLSRKTTDDAAVRQEVAVLRRVGMHRSVASLEAFYETPDFFYLVMEFVSGGELFEHLIDVGAYSEAKAASILKEVASGVALLHAQGMCHADIKPENLLLTSRDDEAHVKLVDFGLSCAPREVAKRKPGTWAYWPPEAFLGMSVGLSTDMWALGVLTYIMLSGYHPFDPFGDADDRLIQQRICRGKYDFNDPCWRQVSDDAKQLIQDLLQPDPANRLTVEQLLQHPWLRRGGASDKALIQADERLRGFRKHTAQLRAAVFAAIIQQRPELMHRKAEQTRSDSPRSAMLETDVLANAFRGDMRRVMGMMGRGEVEEGEVSEWLKDAAQADREGSRVMYGDFVDLMSYTNKASYKANDDIFKEGDPADGFHVVLSGRADVLVGGKVVNQLEPGDCFGETALLSDAPRGATIRCREPVVTLRLSRDDFETGFLSAAGEMGVKEAHLKQSLGFIQMVSRMERQSLRKGEAVFNEGDADADKFYIVESGVVRVWNSAGIRAVLGAGECFGEKGVLTGEPRSATVTCASDVCNVVYIHRDAFMKLMQRSSALHDEMKRVASTRSSSSLDQIDDEDDKVLQKSRNR</sequence>
<dbReference type="InterPro" id="IPR000595">
    <property type="entry name" value="cNMP-bd_dom"/>
</dbReference>
<keyword evidence="2 5" id="KW-0547">Nucleotide-binding</keyword>
<feature type="region of interest" description="Disordered" evidence="6">
    <location>
        <begin position="1"/>
        <end position="37"/>
    </location>
</feature>
<dbReference type="PANTHER" id="PTHR24347">
    <property type="entry name" value="SERINE/THREONINE-PROTEIN KINASE"/>
    <property type="match status" value="1"/>
</dbReference>
<evidence type="ECO:0000256" key="5">
    <source>
        <dbReference type="PROSITE-ProRule" id="PRU10141"/>
    </source>
</evidence>
<dbReference type="AlphaFoldDB" id="A0AB34J4F9"/>
<dbReference type="FunFam" id="1.10.510.10:FF:000571">
    <property type="entry name" value="Maternal embryonic leucine zipper kinase"/>
    <property type="match status" value="1"/>
</dbReference>
<dbReference type="InterPro" id="IPR014710">
    <property type="entry name" value="RmlC-like_jellyroll"/>
</dbReference>
<feature type="compositionally biased region" description="Low complexity" evidence="6">
    <location>
        <begin position="1"/>
        <end position="13"/>
    </location>
</feature>
<accession>A0AB34J4F9</accession>
<dbReference type="SUPFAM" id="SSF56112">
    <property type="entry name" value="Protein kinase-like (PK-like)"/>
    <property type="match status" value="1"/>
</dbReference>
<dbReference type="Pfam" id="PF00027">
    <property type="entry name" value="cNMP_binding"/>
    <property type="match status" value="2"/>
</dbReference>
<dbReference type="GO" id="GO:0004672">
    <property type="term" value="F:protein kinase activity"/>
    <property type="evidence" value="ECO:0007669"/>
    <property type="project" value="InterPro"/>
</dbReference>
<dbReference type="PROSITE" id="PS00108">
    <property type="entry name" value="PROTEIN_KINASE_ST"/>
    <property type="match status" value="1"/>
</dbReference>
<dbReference type="GO" id="GO:0030553">
    <property type="term" value="F:cGMP binding"/>
    <property type="evidence" value="ECO:0007669"/>
    <property type="project" value="UniProtKB-KW"/>
</dbReference>
<dbReference type="CDD" id="cd00038">
    <property type="entry name" value="CAP_ED"/>
    <property type="match status" value="2"/>
</dbReference>
<evidence type="ECO:0000259" key="8">
    <source>
        <dbReference type="PROSITE" id="PS50042"/>
    </source>
</evidence>
<organism evidence="9 10">
    <name type="scientific">Prymnesium parvum</name>
    <name type="common">Toxic golden alga</name>
    <dbReference type="NCBI Taxonomy" id="97485"/>
    <lineage>
        <taxon>Eukaryota</taxon>
        <taxon>Haptista</taxon>
        <taxon>Haptophyta</taxon>
        <taxon>Prymnesiophyceae</taxon>
        <taxon>Prymnesiales</taxon>
        <taxon>Prymnesiaceae</taxon>
        <taxon>Prymnesium</taxon>
    </lineage>
</organism>
<dbReference type="InterPro" id="IPR018488">
    <property type="entry name" value="cNMP-bd_CS"/>
</dbReference>
<dbReference type="SUPFAM" id="SSF51206">
    <property type="entry name" value="cAMP-binding domain-like"/>
    <property type="match status" value="2"/>
</dbReference>
<dbReference type="InterPro" id="IPR017441">
    <property type="entry name" value="Protein_kinase_ATP_BS"/>
</dbReference>
<keyword evidence="4" id="KW-0142">cGMP-binding</keyword>
<feature type="binding site" evidence="5">
    <location>
        <position position="104"/>
    </location>
    <ligand>
        <name>ATP</name>
        <dbReference type="ChEBI" id="CHEBI:30616"/>
    </ligand>
</feature>
<comment type="caution">
    <text evidence="9">The sequence shown here is derived from an EMBL/GenBank/DDBJ whole genome shotgun (WGS) entry which is preliminary data.</text>
</comment>
<keyword evidence="3 5" id="KW-0067">ATP-binding</keyword>
<dbReference type="InterPro" id="IPR000719">
    <property type="entry name" value="Prot_kinase_dom"/>
</dbReference>
<evidence type="ECO:0000256" key="6">
    <source>
        <dbReference type="SAM" id="MobiDB-lite"/>
    </source>
</evidence>
<dbReference type="Gene3D" id="2.60.120.10">
    <property type="entry name" value="Jelly Rolls"/>
    <property type="match status" value="2"/>
</dbReference>
<dbReference type="SMART" id="SM00220">
    <property type="entry name" value="S_TKc"/>
    <property type="match status" value="1"/>
</dbReference>
<dbReference type="PRINTS" id="PR00103">
    <property type="entry name" value="CAMPKINASE"/>
</dbReference>
<evidence type="ECO:0008006" key="11">
    <source>
        <dbReference type="Google" id="ProtNLM"/>
    </source>
</evidence>
<dbReference type="SMART" id="SM00100">
    <property type="entry name" value="cNMP"/>
    <property type="match status" value="2"/>
</dbReference>
<name>A0AB34J4F9_PRYPA</name>
<dbReference type="PROSITE" id="PS00107">
    <property type="entry name" value="PROTEIN_KINASE_ATP"/>
    <property type="match status" value="1"/>
</dbReference>
<keyword evidence="10" id="KW-1185">Reference proteome</keyword>
<reference evidence="9 10" key="1">
    <citation type="journal article" date="2024" name="Science">
        <title>Giant polyketide synthase enzymes in the biosynthesis of giant marine polyether toxins.</title>
        <authorList>
            <person name="Fallon T.R."/>
            <person name="Shende V.V."/>
            <person name="Wierzbicki I.H."/>
            <person name="Pendleton A.L."/>
            <person name="Watervoot N.F."/>
            <person name="Auber R.P."/>
            <person name="Gonzalez D.J."/>
            <person name="Wisecaver J.H."/>
            <person name="Moore B.S."/>
        </authorList>
    </citation>
    <scope>NUCLEOTIDE SEQUENCE [LARGE SCALE GENOMIC DNA]</scope>
    <source>
        <strain evidence="9 10">12B1</strain>
    </source>
</reference>
<dbReference type="PROSITE" id="PS00889">
    <property type="entry name" value="CNMP_BINDING_2"/>
    <property type="match status" value="1"/>
</dbReference>
<feature type="domain" description="Protein kinase" evidence="7">
    <location>
        <begin position="75"/>
        <end position="331"/>
    </location>
</feature>
<evidence type="ECO:0000259" key="7">
    <source>
        <dbReference type="PROSITE" id="PS50011"/>
    </source>
</evidence>